<accession>A0ABY4M7B7</accession>
<dbReference type="InterPro" id="IPR050336">
    <property type="entry name" value="Chromosome_partition/occlusion"/>
</dbReference>
<dbReference type="SUPFAM" id="SSF110849">
    <property type="entry name" value="ParB/Sulfiredoxin"/>
    <property type="match status" value="1"/>
</dbReference>
<dbReference type="PANTHER" id="PTHR33375:SF1">
    <property type="entry name" value="CHROMOSOME-PARTITIONING PROTEIN PARB-RELATED"/>
    <property type="match status" value="1"/>
</dbReference>
<evidence type="ECO:0000313" key="3">
    <source>
        <dbReference type="EMBL" id="UQA93665.1"/>
    </source>
</evidence>
<protein>
    <submittedName>
        <fullName evidence="3">ParB N-terminal domain-containing protein</fullName>
    </submittedName>
</protein>
<dbReference type="InterPro" id="IPR003115">
    <property type="entry name" value="ParB_N"/>
</dbReference>
<feature type="compositionally biased region" description="Basic and acidic residues" evidence="1">
    <location>
        <begin position="528"/>
        <end position="546"/>
    </location>
</feature>
<feature type="domain" description="ParB-like N-terminal" evidence="2">
    <location>
        <begin position="57"/>
        <end position="156"/>
    </location>
</feature>
<dbReference type="Gene3D" id="3.90.1530.30">
    <property type="match status" value="1"/>
</dbReference>
<feature type="region of interest" description="Disordered" evidence="1">
    <location>
        <begin position="45"/>
        <end position="74"/>
    </location>
</feature>
<sequence length="553" mass="60952">MTVIETEVPPTAADIKAEATPEAPIGIEGFAGTFAWVDPRTLVVDPYNHRKPRPSTGEDEAEECDDQEAEDTTEPDADLIASVDGIGVQTPLLLRPQADGETLGIIFGQRRFKAALLAAEKAIAAGRPFRLVPAIVRTDLKGIDDDALTISLIENKHRKAASVRDDIDAVRQLSLMKISKTRKAKHARSLGLTPEQVKAAETADKLSDESLSKALSYDFDFVELADLHEVEDLDHALRWLRSAKHRDLDEGEGQRGNWAHTMQKLRDQKADQAAREQLTEELATAGIPLVERSWNWAKAAARPLTDLTTTDGNLVTPEDHRSCPGHAAFLDRDEPVAVWLCQDWMKCGHKLGPDAPKDAREHKDKEAEKEARRTVIRNNKAWRAARVVRHEFLATLCTRKGDASPASWTLIMSTITGTSYLYEHFVDTGDTTLTATFLRVPDPNEDRNKWTRVSDPFAEVIAKTPASRRWQILLALVCAAHEQQSMGDSVWRGEIGSHTAAWLAFLKAEGYAPSEIEAETLATAEAQAQKRAEALAAAEAEKRAAQDAEPVAA</sequence>
<evidence type="ECO:0000259" key="2">
    <source>
        <dbReference type="SMART" id="SM00470"/>
    </source>
</evidence>
<dbReference type="RefSeq" id="WP_248864541.1">
    <property type="nucleotide sequence ID" value="NZ_CP086322.1"/>
</dbReference>
<dbReference type="EMBL" id="CP086322">
    <property type="protein sequence ID" value="UQA93665.1"/>
    <property type="molecule type" value="Genomic_DNA"/>
</dbReference>
<feature type="region of interest" description="Disordered" evidence="1">
    <location>
        <begin position="524"/>
        <end position="553"/>
    </location>
</feature>
<gene>
    <name evidence="3" type="ORF">K9S39_18995</name>
</gene>
<keyword evidence="4" id="KW-1185">Reference proteome</keyword>
<evidence type="ECO:0000256" key="1">
    <source>
        <dbReference type="SAM" id="MobiDB-lite"/>
    </source>
</evidence>
<dbReference type="SMART" id="SM00470">
    <property type="entry name" value="ParB"/>
    <property type="match status" value="1"/>
</dbReference>
<reference evidence="3" key="1">
    <citation type="submission" date="2021-10" db="EMBL/GenBank/DDBJ databases">
        <title>Streptomyces nigrumlapis sp.nov.,an antimicrobial producing actinobacterium isolated from Black Gobi rocks.</title>
        <authorList>
            <person name="Wen Y."/>
            <person name="Zhang W."/>
            <person name="Liu X.G."/>
        </authorList>
    </citation>
    <scope>NUCLEOTIDE SEQUENCE</scope>
    <source>
        <strain evidence="3">ST13-2-2</strain>
    </source>
</reference>
<dbReference type="InterPro" id="IPR036086">
    <property type="entry name" value="ParB/Sulfiredoxin_sf"/>
</dbReference>
<name>A0ABY4M7B7_9ACTN</name>
<organism evidence="3 4">
    <name type="scientific">Streptomyces halobius</name>
    <dbReference type="NCBI Taxonomy" id="2879846"/>
    <lineage>
        <taxon>Bacteria</taxon>
        <taxon>Bacillati</taxon>
        <taxon>Actinomycetota</taxon>
        <taxon>Actinomycetes</taxon>
        <taxon>Kitasatosporales</taxon>
        <taxon>Streptomycetaceae</taxon>
        <taxon>Streptomyces</taxon>
    </lineage>
</organism>
<evidence type="ECO:0000313" key="4">
    <source>
        <dbReference type="Proteomes" id="UP000830115"/>
    </source>
</evidence>
<dbReference type="PANTHER" id="PTHR33375">
    <property type="entry name" value="CHROMOSOME-PARTITIONING PROTEIN PARB-RELATED"/>
    <property type="match status" value="1"/>
</dbReference>
<proteinExistence type="predicted"/>
<dbReference type="Proteomes" id="UP000830115">
    <property type="component" value="Chromosome"/>
</dbReference>
<feature type="compositionally biased region" description="Acidic residues" evidence="1">
    <location>
        <begin position="57"/>
        <end position="74"/>
    </location>
</feature>